<comment type="caution">
    <text evidence="3">The sequence shown here is derived from an EMBL/GenBank/DDBJ whole genome shotgun (WGS) entry which is preliminary data.</text>
</comment>
<proteinExistence type="predicted"/>
<accession>A0ABR0N3Q0</accession>
<evidence type="ECO:0000313" key="3">
    <source>
        <dbReference type="EMBL" id="KAK5785193.1"/>
    </source>
</evidence>
<sequence>MEEKSVSTEDSSNTNLVRRKIGKEPVVPTGDVVVCSTPTTPMTSMAPICSSHLVGPNFGTIRNVSRASPLGSLPLTSPDGEMMIAERELIGWGLKEACNEKEAKQIIAPWEARGKKMEAREKEMNKNVNRLEAEKAVWEKQMKEKEEMHHVEIENLRKESHEALGRYQVQTKKNLENYLPKLKANILLHFQVVVGPLDVRCVDFDSLCKLTNVDLRFDVFSPSDKK</sequence>
<dbReference type="EMBL" id="JARKNE010000011">
    <property type="protein sequence ID" value="KAK5785193.1"/>
    <property type="molecule type" value="Genomic_DNA"/>
</dbReference>
<evidence type="ECO:0000313" key="4">
    <source>
        <dbReference type="Proteomes" id="UP001358586"/>
    </source>
</evidence>
<evidence type="ECO:0000256" key="2">
    <source>
        <dbReference type="SAM" id="MobiDB-lite"/>
    </source>
</evidence>
<dbReference type="Proteomes" id="UP001358586">
    <property type="component" value="Chromosome 11"/>
</dbReference>
<protein>
    <recommendedName>
        <fullName evidence="5">Remorin C-terminal domain-containing protein</fullName>
    </recommendedName>
</protein>
<feature type="region of interest" description="Disordered" evidence="2">
    <location>
        <begin position="1"/>
        <end position="20"/>
    </location>
</feature>
<keyword evidence="1" id="KW-0175">Coiled coil</keyword>
<evidence type="ECO:0008006" key="5">
    <source>
        <dbReference type="Google" id="ProtNLM"/>
    </source>
</evidence>
<keyword evidence="4" id="KW-1185">Reference proteome</keyword>
<feature type="coiled-coil region" evidence="1">
    <location>
        <begin position="114"/>
        <end position="148"/>
    </location>
</feature>
<organism evidence="3 4">
    <name type="scientific">Gossypium arboreum</name>
    <name type="common">Tree cotton</name>
    <name type="synonym">Gossypium nanking</name>
    <dbReference type="NCBI Taxonomy" id="29729"/>
    <lineage>
        <taxon>Eukaryota</taxon>
        <taxon>Viridiplantae</taxon>
        <taxon>Streptophyta</taxon>
        <taxon>Embryophyta</taxon>
        <taxon>Tracheophyta</taxon>
        <taxon>Spermatophyta</taxon>
        <taxon>Magnoliopsida</taxon>
        <taxon>eudicotyledons</taxon>
        <taxon>Gunneridae</taxon>
        <taxon>Pentapetalae</taxon>
        <taxon>rosids</taxon>
        <taxon>malvids</taxon>
        <taxon>Malvales</taxon>
        <taxon>Malvaceae</taxon>
        <taxon>Malvoideae</taxon>
        <taxon>Gossypium</taxon>
    </lineage>
</organism>
<evidence type="ECO:0000256" key="1">
    <source>
        <dbReference type="SAM" id="Coils"/>
    </source>
</evidence>
<gene>
    <name evidence="3" type="ORF">PVK06_039747</name>
</gene>
<reference evidence="3 4" key="1">
    <citation type="submission" date="2023-03" db="EMBL/GenBank/DDBJ databases">
        <title>WGS of Gossypium arboreum.</title>
        <authorList>
            <person name="Yu D."/>
        </authorList>
    </citation>
    <scope>NUCLEOTIDE SEQUENCE [LARGE SCALE GENOMIC DNA]</scope>
    <source>
        <tissue evidence="3">Leaf</tissue>
    </source>
</reference>
<name>A0ABR0N3Q0_GOSAR</name>